<dbReference type="EMBL" id="UINC01182070">
    <property type="protein sequence ID" value="SVD92081.1"/>
    <property type="molecule type" value="Genomic_DNA"/>
</dbReference>
<comment type="cofactor">
    <cofactor evidence="2">
        <name>NAD(+)</name>
        <dbReference type="ChEBI" id="CHEBI:57540"/>
    </cofactor>
</comment>
<evidence type="ECO:0000256" key="5">
    <source>
        <dbReference type="ARBA" id="ARBA00023027"/>
    </source>
</evidence>
<protein>
    <recommendedName>
        <fullName evidence="4">UDP-glucose 4-epimerase</fullName>
        <ecNumber evidence="4">5.1.3.2</ecNumber>
    </recommendedName>
</protein>
<organism evidence="9">
    <name type="scientific">marine metagenome</name>
    <dbReference type="NCBI Taxonomy" id="408172"/>
    <lineage>
        <taxon>unclassified sequences</taxon>
        <taxon>metagenomes</taxon>
        <taxon>ecological metagenomes</taxon>
    </lineage>
</organism>
<dbReference type="GO" id="GO:0006012">
    <property type="term" value="P:galactose metabolic process"/>
    <property type="evidence" value="ECO:0007669"/>
    <property type="project" value="UniProtKB-KW"/>
</dbReference>
<feature type="domain" description="NAD-dependent epimerase/dehydratase" evidence="8">
    <location>
        <begin position="3"/>
        <end position="158"/>
    </location>
</feature>
<dbReference type="SUPFAM" id="SSF51735">
    <property type="entry name" value="NAD(P)-binding Rossmann-fold domains"/>
    <property type="match status" value="1"/>
</dbReference>
<evidence type="ECO:0000256" key="4">
    <source>
        <dbReference type="ARBA" id="ARBA00013189"/>
    </source>
</evidence>
<dbReference type="Pfam" id="PF01370">
    <property type="entry name" value="Epimerase"/>
    <property type="match status" value="1"/>
</dbReference>
<evidence type="ECO:0000256" key="2">
    <source>
        <dbReference type="ARBA" id="ARBA00001911"/>
    </source>
</evidence>
<feature type="non-terminal residue" evidence="9">
    <location>
        <position position="159"/>
    </location>
</feature>
<dbReference type="PANTHER" id="PTHR43725">
    <property type="entry name" value="UDP-GLUCOSE 4-EPIMERASE"/>
    <property type="match status" value="1"/>
</dbReference>
<dbReference type="EC" id="5.1.3.2" evidence="4"/>
<evidence type="ECO:0000256" key="7">
    <source>
        <dbReference type="ARBA" id="ARBA00023235"/>
    </source>
</evidence>
<evidence type="ECO:0000256" key="3">
    <source>
        <dbReference type="ARBA" id="ARBA00005007"/>
    </source>
</evidence>
<reference evidence="9" key="1">
    <citation type="submission" date="2018-05" db="EMBL/GenBank/DDBJ databases">
        <authorList>
            <person name="Lanie J.A."/>
            <person name="Ng W.-L."/>
            <person name="Kazmierczak K.M."/>
            <person name="Andrzejewski T.M."/>
            <person name="Davidsen T.M."/>
            <person name="Wayne K.J."/>
            <person name="Tettelin H."/>
            <person name="Glass J.I."/>
            <person name="Rusch D."/>
            <person name="Podicherti R."/>
            <person name="Tsui H.-C.T."/>
            <person name="Winkler M.E."/>
        </authorList>
    </citation>
    <scope>NUCLEOTIDE SEQUENCE</scope>
</reference>
<evidence type="ECO:0000313" key="9">
    <source>
        <dbReference type="EMBL" id="SVD92081.1"/>
    </source>
</evidence>
<dbReference type="Gene3D" id="3.40.50.720">
    <property type="entry name" value="NAD(P)-binding Rossmann-like Domain"/>
    <property type="match status" value="1"/>
</dbReference>
<name>A0A382Z9C2_9ZZZZ</name>
<dbReference type="InterPro" id="IPR001509">
    <property type="entry name" value="Epimerase_deHydtase"/>
</dbReference>
<accession>A0A382Z9C2</accession>
<dbReference type="GO" id="GO:0003978">
    <property type="term" value="F:UDP-glucose 4-epimerase activity"/>
    <property type="evidence" value="ECO:0007669"/>
    <property type="project" value="UniProtKB-EC"/>
</dbReference>
<dbReference type="InterPro" id="IPR036291">
    <property type="entry name" value="NAD(P)-bd_dom_sf"/>
</dbReference>
<dbReference type="PANTHER" id="PTHR43725:SF47">
    <property type="entry name" value="UDP-GLUCOSE 4-EPIMERASE"/>
    <property type="match status" value="1"/>
</dbReference>
<keyword evidence="5" id="KW-0520">NAD</keyword>
<dbReference type="AlphaFoldDB" id="A0A382Z9C2"/>
<keyword evidence="6" id="KW-0299">Galactose metabolism</keyword>
<proteinExistence type="predicted"/>
<keyword evidence="7" id="KW-0413">Isomerase</keyword>
<gene>
    <name evidence="9" type="ORF">METZ01_LOCUS444935</name>
</gene>
<dbReference type="GO" id="GO:0005829">
    <property type="term" value="C:cytosol"/>
    <property type="evidence" value="ECO:0007669"/>
    <property type="project" value="TreeGrafter"/>
</dbReference>
<evidence type="ECO:0000259" key="8">
    <source>
        <dbReference type="Pfam" id="PF01370"/>
    </source>
</evidence>
<comment type="catalytic activity">
    <reaction evidence="1">
        <text>UDP-alpha-D-glucose = UDP-alpha-D-galactose</text>
        <dbReference type="Rhea" id="RHEA:22168"/>
        <dbReference type="ChEBI" id="CHEBI:58885"/>
        <dbReference type="ChEBI" id="CHEBI:66914"/>
        <dbReference type="EC" id="5.1.3.2"/>
    </reaction>
</comment>
<evidence type="ECO:0000256" key="6">
    <source>
        <dbReference type="ARBA" id="ARBA00023144"/>
    </source>
</evidence>
<sequence length="159" mass="17719">MKVLVTGASGFLGKTLYNLLLKQNIEVYGFTRDNKKGLITVPSYTKLPRFEDAVLVHLAQSRSTSTIYNKSEIDLCRALSARKWSHIVYASSATVYGDRGHLPHMTEDPAYPSNGYTKMKIECEKVFAEVGATCLRFSNLYGFGMSDNSVVADILRQIP</sequence>
<dbReference type="CDD" id="cd08946">
    <property type="entry name" value="SDR_e"/>
    <property type="match status" value="1"/>
</dbReference>
<evidence type="ECO:0000256" key="1">
    <source>
        <dbReference type="ARBA" id="ARBA00000083"/>
    </source>
</evidence>
<comment type="pathway">
    <text evidence="3">Carbohydrate metabolism.</text>
</comment>
<keyword evidence="6" id="KW-0119">Carbohydrate metabolism</keyword>